<dbReference type="Gene3D" id="1.10.260.40">
    <property type="entry name" value="lambda repressor-like DNA-binding domains"/>
    <property type="match status" value="1"/>
</dbReference>
<dbReference type="InterPro" id="IPR010982">
    <property type="entry name" value="Lambda_DNA-bd_dom_sf"/>
</dbReference>
<organism evidence="2 3">
    <name type="scientific">Ensifer adhaerens</name>
    <name type="common">Sinorhizobium morelense</name>
    <dbReference type="NCBI Taxonomy" id="106592"/>
    <lineage>
        <taxon>Bacteria</taxon>
        <taxon>Pseudomonadati</taxon>
        <taxon>Pseudomonadota</taxon>
        <taxon>Alphaproteobacteria</taxon>
        <taxon>Hyphomicrobiales</taxon>
        <taxon>Rhizobiaceae</taxon>
        <taxon>Sinorhizobium/Ensifer group</taxon>
        <taxon>Ensifer</taxon>
    </lineage>
</organism>
<gene>
    <name evidence="2" type="ORF">P4B07_32315</name>
</gene>
<evidence type="ECO:0000313" key="3">
    <source>
        <dbReference type="Proteomes" id="UP001214094"/>
    </source>
</evidence>
<dbReference type="GeneID" id="29523019"/>
<geneLocation type="plasmid" evidence="2 3">
    <name>unnamedB</name>
</geneLocation>
<keyword evidence="2" id="KW-0614">Plasmid</keyword>
<dbReference type="SMART" id="SM00530">
    <property type="entry name" value="HTH_XRE"/>
    <property type="match status" value="1"/>
</dbReference>
<name>A0ABY8HRS3_ENSAD</name>
<dbReference type="Pfam" id="PF01381">
    <property type="entry name" value="HTH_3"/>
    <property type="match status" value="1"/>
</dbReference>
<dbReference type="Proteomes" id="UP001214094">
    <property type="component" value="Plasmid unnamedB"/>
</dbReference>
<protein>
    <submittedName>
        <fullName evidence="2">Helix-turn-helix transcriptional regulator</fullName>
    </submittedName>
</protein>
<dbReference type="CDD" id="cd00093">
    <property type="entry name" value="HTH_XRE"/>
    <property type="match status" value="1"/>
</dbReference>
<accession>A0ABY8HRS3</accession>
<evidence type="ECO:0000259" key="1">
    <source>
        <dbReference type="PROSITE" id="PS50943"/>
    </source>
</evidence>
<dbReference type="EMBL" id="CP121310">
    <property type="protein sequence ID" value="WFP94493.1"/>
    <property type="molecule type" value="Genomic_DNA"/>
</dbReference>
<dbReference type="SUPFAM" id="SSF47413">
    <property type="entry name" value="lambda repressor-like DNA-binding domains"/>
    <property type="match status" value="1"/>
</dbReference>
<dbReference type="InterPro" id="IPR001387">
    <property type="entry name" value="Cro/C1-type_HTH"/>
</dbReference>
<reference evidence="2 3" key="1">
    <citation type="submission" date="2023-03" db="EMBL/GenBank/DDBJ databases">
        <title>Comparative genome and transcriptome analysis combination mining strategies for increasing vitamin B12 production of Ensifer adhaerens strain.</title>
        <authorList>
            <person name="Yongheng L."/>
        </authorList>
    </citation>
    <scope>NUCLEOTIDE SEQUENCE [LARGE SCALE GENOMIC DNA]</scope>
    <source>
        <strain evidence="2 3">Casida A-T305</strain>
        <plasmid evidence="2 3">unnamedB</plasmid>
    </source>
</reference>
<proteinExistence type="predicted"/>
<sequence length="189" mass="21277">MELDLKVSALPLGCRLRRFRRLRQIKQETLAADLGVSQGLLSRWEAGQHEPSAKARARVETLLERHESVGIDLTLRRLIETAPFPVHLVCDDTHALLSVSPARQAQWRISAASFFGVSLWRYATAEIIERELQLQELGWFEEVWSGAVQFTTGGSDDPDMPIPPSIIRWERIGISDGRVGRLVTSIDPI</sequence>
<dbReference type="PROSITE" id="PS50943">
    <property type="entry name" value="HTH_CROC1"/>
    <property type="match status" value="1"/>
</dbReference>
<evidence type="ECO:0000313" key="2">
    <source>
        <dbReference type="EMBL" id="WFP94493.1"/>
    </source>
</evidence>
<feature type="domain" description="HTH cro/C1-type" evidence="1">
    <location>
        <begin position="16"/>
        <end position="54"/>
    </location>
</feature>
<dbReference type="RefSeq" id="WP_051659347.1">
    <property type="nucleotide sequence ID" value="NZ_CP015882.1"/>
</dbReference>
<keyword evidence="3" id="KW-1185">Reference proteome</keyword>